<dbReference type="InterPro" id="IPR045087">
    <property type="entry name" value="Cu-oxidase_fam"/>
</dbReference>
<proteinExistence type="predicted"/>
<reference evidence="4 5" key="1">
    <citation type="submission" date="2012-02" db="EMBL/GenBank/DDBJ databases">
        <title>Complete sequence of chromosome of Singulisphaera acidiphila DSM 18658.</title>
        <authorList>
            <consortium name="US DOE Joint Genome Institute (JGI-PGF)"/>
            <person name="Lucas S."/>
            <person name="Copeland A."/>
            <person name="Lapidus A."/>
            <person name="Glavina del Rio T."/>
            <person name="Dalin E."/>
            <person name="Tice H."/>
            <person name="Bruce D."/>
            <person name="Goodwin L."/>
            <person name="Pitluck S."/>
            <person name="Peters L."/>
            <person name="Ovchinnikova G."/>
            <person name="Chertkov O."/>
            <person name="Kyrpides N."/>
            <person name="Mavromatis K."/>
            <person name="Ivanova N."/>
            <person name="Brettin T."/>
            <person name="Detter J.C."/>
            <person name="Han C."/>
            <person name="Larimer F."/>
            <person name="Land M."/>
            <person name="Hauser L."/>
            <person name="Markowitz V."/>
            <person name="Cheng J.-F."/>
            <person name="Hugenholtz P."/>
            <person name="Woyke T."/>
            <person name="Wu D."/>
            <person name="Tindall B."/>
            <person name="Pomrenke H."/>
            <person name="Brambilla E."/>
            <person name="Klenk H.-P."/>
            <person name="Eisen J.A."/>
        </authorList>
    </citation>
    <scope>NUCLEOTIDE SEQUENCE [LARGE SCALE GENOMIC DNA]</scope>
    <source>
        <strain evidence="5">ATCC BAA-1392 / DSM 18658 / VKM B-2454 / MOB10</strain>
    </source>
</reference>
<dbReference type="GO" id="GO:0005507">
    <property type="term" value="F:copper ion binding"/>
    <property type="evidence" value="ECO:0007669"/>
    <property type="project" value="InterPro"/>
</dbReference>
<dbReference type="HOGENOM" id="CLU_348476_0_0_0"/>
<gene>
    <name evidence="4" type="ordered locus">Sinac_0017</name>
</gene>
<dbReference type="SUPFAM" id="SSF49503">
    <property type="entry name" value="Cupredoxins"/>
    <property type="match status" value="3"/>
</dbReference>
<dbReference type="InterPro" id="IPR011706">
    <property type="entry name" value="Cu-oxidase_C"/>
</dbReference>
<feature type="region of interest" description="Disordered" evidence="1">
    <location>
        <begin position="786"/>
        <end position="809"/>
    </location>
</feature>
<evidence type="ECO:0000313" key="4">
    <source>
        <dbReference type="EMBL" id="AGA24481.1"/>
    </source>
</evidence>
<feature type="domain" description="Plastocyanin-like" evidence="2">
    <location>
        <begin position="598"/>
        <end position="733"/>
    </location>
</feature>
<dbReference type="InterPro" id="IPR011707">
    <property type="entry name" value="Cu-oxidase-like_N"/>
</dbReference>
<dbReference type="PANTHER" id="PTHR48267:SF1">
    <property type="entry name" value="BILIRUBIN OXIDASE"/>
    <property type="match status" value="1"/>
</dbReference>
<sequence length="809" mass="90721">MLNRRDLMRSAATAVVAGTASGQEPAGPFDKPTAKFNKAAQDKLPKWAFRDPLKIPLVARPSAIGTYEELMKEGATPFGETDPIPIGEVYHGIAREWGETPEHWRSFGCNPSWVGSQAWNDKCKNFGTVPSHRKGEPDLGNWGGLPIKCYKIPIVEAEFQLGHVAPFPARMYTFAGMVPGPSLKMRLGQPVIVRFQNHLEAEVSVHLHGAHSPSHSDGFPSFYVLQGKSRDYFYPNILPLKKACKEEPRKTEKGYVTDVGESQSTMWYHDHAMDATGYNVSKGLAGFAPCLGEHELKLIHDGILPGLGPDSCRDPELCRLVTDPKRVAELEDPDHPGFYRYGKEPYHNPYDIPIVLQDKVIDPETGQIAFETAGHNGYLGDTFFLNGVAWPYLNVENRKYRFRFLDGSNARIYRLRFLAEDDYFRMQAQGVDPAGEDENAADVIRRRPHRYDEVAKPFLRIGKDSWLWSKAVEKSSVVLAMANRADLVVDFKKLAPHLKPGEEACFYLVNTMPQFDGRGPKVKLDDGGDPRVLPLPFDTATTPVAELNRPIGLMKIVVQGPPVERDACVEKDTELNPHEAIRDDEVEVVREFIFQRGKGAWMVNGRFYDPTIANATPTLGSAEEWVLRNGGGGWWHPIHIHLESHQLISYEKDFEADAIIDPQDPPAPPPPGPLTQVADQMGEVELRGLHDTQVLGPNTVARLRMRFRTWSGPFVFHCHNLEHEDMRMMHNFEPVPRCEESHESRLEAKKAANIAPDARTHGNDVTLQPRGNEGELRVGELPWEYPAVPTTPVRDAGEDQISPRRPPKS</sequence>
<protein>
    <submittedName>
        <fullName evidence="4">Putative multicopper oxidase</fullName>
    </submittedName>
</protein>
<dbReference type="PROSITE" id="PS51318">
    <property type="entry name" value="TAT"/>
    <property type="match status" value="1"/>
</dbReference>
<keyword evidence="5" id="KW-1185">Reference proteome</keyword>
<dbReference type="Pfam" id="PF07732">
    <property type="entry name" value="Cu-oxidase_3"/>
    <property type="match status" value="1"/>
</dbReference>
<dbReference type="PANTHER" id="PTHR48267">
    <property type="entry name" value="CUPREDOXIN SUPERFAMILY PROTEIN"/>
    <property type="match status" value="1"/>
</dbReference>
<dbReference type="eggNOG" id="COG2132">
    <property type="taxonomic scope" value="Bacteria"/>
</dbReference>
<dbReference type="InterPro" id="IPR006311">
    <property type="entry name" value="TAT_signal"/>
</dbReference>
<name>L0D784_SINAD</name>
<evidence type="ECO:0000313" key="5">
    <source>
        <dbReference type="Proteomes" id="UP000010798"/>
    </source>
</evidence>
<dbReference type="Pfam" id="PF07731">
    <property type="entry name" value="Cu-oxidase_2"/>
    <property type="match status" value="1"/>
</dbReference>
<dbReference type="EMBL" id="CP003364">
    <property type="protein sequence ID" value="AGA24481.1"/>
    <property type="molecule type" value="Genomic_DNA"/>
</dbReference>
<evidence type="ECO:0000256" key="1">
    <source>
        <dbReference type="SAM" id="MobiDB-lite"/>
    </source>
</evidence>
<dbReference type="KEGG" id="saci:Sinac_0017"/>
<evidence type="ECO:0000259" key="3">
    <source>
        <dbReference type="Pfam" id="PF07732"/>
    </source>
</evidence>
<accession>L0D784</accession>
<organism evidence="4 5">
    <name type="scientific">Singulisphaera acidiphila (strain ATCC BAA-1392 / DSM 18658 / VKM B-2454 / MOB10)</name>
    <dbReference type="NCBI Taxonomy" id="886293"/>
    <lineage>
        <taxon>Bacteria</taxon>
        <taxon>Pseudomonadati</taxon>
        <taxon>Planctomycetota</taxon>
        <taxon>Planctomycetia</taxon>
        <taxon>Isosphaerales</taxon>
        <taxon>Isosphaeraceae</taxon>
        <taxon>Singulisphaera</taxon>
    </lineage>
</organism>
<evidence type="ECO:0000259" key="2">
    <source>
        <dbReference type="Pfam" id="PF07731"/>
    </source>
</evidence>
<dbReference type="Gene3D" id="2.60.40.420">
    <property type="entry name" value="Cupredoxins - blue copper proteins"/>
    <property type="match status" value="3"/>
</dbReference>
<dbReference type="GO" id="GO:0016491">
    <property type="term" value="F:oxidoreductase activity"/>
    <property type="evidence" value="ECO:0007669"/>
    <property type="project" value="InterPro"/>
</dbReference>
<dbReference type="InterPro" id="IPR008972">
    <property type="entry name" value="Cupredoxin"/>
</dbReference>
<dbReference type="Proteomes" id="UP000010798">
    <property type="component" value="Chromosome"/>
</dbReference>
<dbReference type="AlphaFoldDB" id="L0D784"/>
<feature type="domain" description="Plastocyanin-like" evidence="3">
    <location>
        <begin position="169"/>
        <end position="221"/>
    </location>
</feature>
<dbReference type="STRING" id="886293.Sinac_0017"/>
<dbReference type="OrthoDB" id="9757546at2"/>